<evidence type="ECO:0000313" key="2">
    <source>
        <dbReference type="EMBL" id="WFD49762.1"/>
    </source>
</evidence>
<dbReference type="EMBL" id="CP046239">
    <property type="protein sequence ID" value="WFD49762.1"/>
    <property type="molecule type" value="Genomic_DNA"/>
</dbReference>
<organism evidence="2 3">
    <name type="scientific">Malassezia furfur</name>
    <name type="common">Pityriasis versicolor infection agent</name>
    <name type="synonym">Pityrosporum furfur</name>
    <dbReference type="NCBI Taxonomy" id="55194"/>
    <lineage>
        <taxon>Eukaryota</taxon>
        <taxon>Fungi</taxon>
        <taxon>Dikarya</taxon>
        <taxon>Basidiomycota</taxon>
        <taxon>Ustilaginomycotina</taxon>
        <taxon>Malasseziomycetes</taxon>
        <taxon>Malasseziales</taxon>
        <taxon>Malasseziaceae</taxon>
        <taxon>Malassezia</taxon>
    </lineage>
</organism>
<protein>
    <submittedName>
        <fullName evidence="2">Uncharacterized protein</fullName>
    </submittedName>
</protein>
<evidence type="ECO:0000313" key="3">
    <source>
        <dbReference type="Proteomes" id="UP000818624"/>
    </source>
</evidence>
<evidence type="ECO:0000256" key="1">
    <source>
        <dbReference type="SAM" id="MobiDB-lite"/>
    </source>
</evidence>
<dbReference type="Proteomes" id="UP000818624">
    <property type="component" value="Chromosome 6"/>
</dbReference>
<name>A0ABY8EVW3_MALFU</name>
<feature type="compositionally biased region" description="Acidic residues" evidence="1">
    <location>
        <begin position="30"/>
        <end position="43"/>
    </location>
</feature>
<proteinExistence type="predicted"/>
<reference evidence="2 3" key="1">
    <citation type="journal article" date="2020" name="Elife">
        <title>Loss of centromere function drives karyotype evolution in closely related Malassezia species.</title>
        <authorList>
            <person name="Sankaranarayanan S.R."/>
            <person name="Ianiri G."/>
            <person name="Coelho M.A."/>
            <person name="Reza M.H."/>
            <person name="Thimmappa B.C."/>
            <person name="Ganguly P."/>
            <person name="Vadnala R.N."/>
            <person name="Sun S."/>
            <person name="Siddharthan R."/>
            <person name="Tellgren-Roth C."/>
            <person name="Dawson T.L."/>
            <person name="Heitman J."/>
            <person name="Sanyal K."/>
        </authorList>
    </citation>
    <scope>NUCLEOTIDE SEQUENCE [LARGE SCALE GENOMIC DNA]</scope>
    <source>
        <strain evidence="2">CBS14141</strain>
    </source>
</reference>
<keyword evidence="3" id="KW-1185">Reference proteome</keyword>
<accession>A0ABY8EVW3</accession>
<sequence>MSVSAVHPVPSGSAAEKDAAPQPQRPLCAGEEEEFGDEELGDDVDLGVGQYGDAFRGGSADEYTLSESLQQTTWSIAHTEAVPLPQMRSLTCVL</sequence>
<gene>
    <name evidence="2" type="ORF">GLX27_004447</name>
</gene>
<feature type="region of interest" description="Disordered" evidence="1">
    <location>
        <begin position="1"/>
        <end position="43"/>
    </location>
</feature>